<organism>
    <name type="scientific">Oryctolagus cuniculus</name>
    <name type="common">Rabbit</name>
    <dbReference type="NCBI Taxonomy" id="9986"/>
    <lineage>
        <taxon>Eukaryota</taxon>
        <taxon>Metazoa</taxon>
        <taxon>Chordata</taxon>
        <taxon>Craniata</taxon>
        <taxon>Vertebrata</taxon>
        <taxon>Euteleostomi</taxon>
        <taxon>Mammalia</taxon>
        <taxon>Eutheria</taxon>
        <taxon>Euarchontoglires</taxon>
        <taxon>Glires</taxon>
        <taxon>Lagomorpha</taxon>
        <taxon>Leporidae</taxon>
        <taxon>Oryctolagus</taxon>
    </lineage>
</organism>
<reference key="1">
    <citation type="journal article" date="1991" name="Biochem. J.">
        <title>The Mg(2+)-ATPase of rabbit skeletal-muscle transverse tubule is a highly glycosylated multiple-subunit enzyme.</title>
        <authorList>
            <person name="Kirley T.L."/>
        </authorList>
    </citation>
    <scope>PROTEIN SEQUENCE</scope>
</reference>
<protein>
    <submittedName>
        <fullName>MG(2+)-ATPase 160 kDa subunit, angiotensin-converting enzyme</fullName>
    </submittedName>
</protein>
<name>Q9TRW7_RABIT</name>
<keyword id="KW-0903">Direct protein sequencing</keyword>
<dbReference type="PIR" id="S35484">
    <property type="entry name" value="S35484"/>
</dbReference>
<sequence>TLDPGLLPGDFAADEAGARLFA</sequence>
<accession>Q9TRW7</accession>
<dbReference type="AlphaFoldDB" id="Q9TRW7"/>
<proteinExistence type="evidence at protein level"/>